<sequence length="145" mass="16503">MMKKLTLGTLALSLFLAGACQNTNEKNEEAEKLGENAIGIHDEIMPQISVFSKHEILIDSLLENLSVLKSMDPDLDTADTREKLHTLKTNLESATDKMMVWMKEYAMDSTDVDYQKTEVKRISELKTEFEQVKYEAESLLAPFKK</sequence>
<dbReference type="PROSITE" id="PS51257">
    <property type="entry name" value="PROKAR_LIPOPROTEIN"/>
    <property type="match status" value="1"/>
</dbReference>
<comment type="caution">
    <text evidence="2">The sequence shown here is derived from an EMBL/GenBank/DDBJ whole genome shotgun (WGS) entry which is preliminary data.</text>
</comment>
<evidence type="ECO:0000313" key="2">
    <source>
        <dbReference type="EMBL" id="MBD1426643.1"/>
    </source>
</evidence>
<gene>
    <name evidence="2" type="ORF">H8B17_13710</name>
</gene>
<keyword evidence="3" id="KW-1185">Reference proteome</keyword>
<proteinExistence type="predicted"/>
<accession>A0ABR7Y5V5</accession>
<protein>
    <submittedName>
        <fullName evidence="2">Transposase</fullName>
    </submittedName>
</protein>
<keyword evidence="1" id="KW-0732">Signal</keyword>
<dbReference type="Proteomes" id="UP000606494">
    <property type="component" value="Unassembled WGS sequence"/>
</dbReference>
<dbReference type="EMBL" id="JACNYK010000003">
    <property type="protein sequence ID" value="MBD1426643.1"/>
    <property type="molecule type" value="Genomic_DNA"/>
</dbReference>
<dbReference type="RefSeq" id="WP_190309785.1">
    <property type="nucleotide sequence ID" value="NZ_JACNYK010000003.1"/>
</dbReference>
<evidence type="ECO:0000256" key="1">
    <source>
        <dbReference type="SAM" id="SignalP"/>
    </source>
</evidence>
<name>A0ABR7Y5V5_9SPHI</name>
<feature type="chain" id="PRO_5046541501" evidence="1">
    <location>
        <begin position="20"/>
        <end position="145"/>
    </location>
</feature>
<reference evidence="2 3" key="1">
    <citation type="submission" date="2020-08" db="EMBL/GenBank/DDBJ databases">
        <title>Sphingobacterium sp. DN00404 isolated from aquaculture water.</title>
        <authorList>
            <person name="Zhang M."/>
        </authorList>
    </citation>
    <scope>NUCLEOTIDE SEQUENCE [LARGE SCALE GENOMIC DNA]</scope>
    <source>
        <strain evidence="2 3">KCTC 32294</strain>
    </source>
</reference>
<evidence type="ECO:0000313" key="3">
    <source>
        <dbReference type="Proteomes" id="UP000606494"/>
    </source>
</evidence>
<feature type="signal peptide" evidence="1">
    <location>
        <begin position="1"/>
        <end position="19"/>
    </location>
</feature>
<organism evidence="2 3">
    <name type="scientific">Sphingobacterium arenae</name>
    <dbReference type="NCBI Taxonomy" id="1280598"/>
    <lineage>
        <taxon>Bacteria</taxon>
        <taxon>Pseudomonadati</taxon>
        <taxon>Bacteroidota</taxon>
        <taxon>Sphingobacteriia</taxon>
        <taxon>Sphingobacteriales</taxon>
        <taxon>Sphingobacteriaceae</taxon>
        <taxon>Sphingobacterium</taxon>
    </lineage>
</organism>